<accession>A0A1H6CIA0</accession>
<dbReference type="HAMAP" id="MF_00101">
    <property type="entry name" value="AcpS"/>
    <property type="match status" value="1"/>
</dbReference>
<comment type="catalytic activity">
    <reaction evidence="8 10">
        <text>apo-[ACP] + CoA = holo-[ACP] + adenosine 3',5'-bisphosphate + H(+)</text>
        <dbReference type="Rhea" id="RHEA:12068"/>
        <dbReference type="Rhea" id="RHEA-COMP:9685"/>
        <dbReference type="Rhea" id="RHEA-COMP:9690"/>
        <dbReference type="ChEBI" id="CHEBI:15378"/>
        <dbReference type="ChEBI" id="CHEBI:29999"/>
        <dbReference type="ChEBI" id="CHEBI:57287"/>
        <dbReference type="ChEBI" id="CHEBI:58343"/>
        <dbReference type="ChEBI" id="CHEBI:64479"/>
        <dbReference type="EC" id="2.7.8.7"/>
    </reaction>
</comment>
<keyword evidence="10" id="KW-0963">Cytoplasm</keyword>
<protein>
    <recommendedName>
        <fullName evidence="10">Holo-[acyl-carrier-protein] synthase</fullName>
        <shortName evidence="10">Holo-ACP synthase</shortName>
        <ecNumber evidence="10">2.7.8.7</ecNumber>
    </recommendedName>
    <alternativeName>
        <fullName evidence="10">4'-phosphopantetheinyl transferase AcpS</fullName>
    </alternativeName>
</protein>
<dbReference type="RefSeq" id="WP_104004357.1">
    <property type="nucleotide sequence ID" value="NZ_FNVQ01000003.1"/>
</dbReference>
<comment type="cofactor">
    <cofactor evidence="10">
        <name>Mg(2+)</name>
        <dbReference type="ChEBI" id="CHEBI:18420"/>
    </cofactor>
</comment>
<evidence type="ECO:0000256" key="4">
    <source>
        <dbReference type="ARBA" id="ARBA00022832"/>
    </source>
</evidence>
<evidence type="ECO:0000256" key="6">
    <source>
        <dbReference type="ARBA" id="ARBA00023098"/>
    </source>
</evidence>
<dbReference type="OrthoDB" id="517356at2"/>
<comment type="function">
    <text evidence="9">Transfers the 4'-phosphopantetheine moiety from coenzyme A to the 'Ser-36' of acyl-carrier-protein.</text>
</comment>
<evidence type="ECO:0000256" key="2">
    <source>
        <dbReference type="ARBA" id="ARBA00022679"/>
    </source>
</evidence>
<evidence type="ECO:0000256" key="1">
    <source>
        <dbReference type="ARBA" id="ARBA00022516"/>
    </source>
</evidence>
<dbReference type="EC" id="2.7.8.7" evidence="10"/>
<proteinExistence type="inferred from homology"/>
<keyword evidence="6 10" id="KW-0443">Lipid metabolism</keyword>
<dbReference type="Gene3D" id="3.90.470.20">
    <property type="entry name" value="4'-phosphopantetheinyl transferase domain"/>
    <property type="match status" value="1"/>
</dbReference>
<keyword evidence="3 10" id="KW-0479">Metal-binding</keyword>
<comment type="subcellular location">
    <subcellularLocation>
        <location evidence="10">Cytoplasm</location>
    </subcellularLocation>
</comment>
<keyword evidence="4 10" id="KW-0276">Fatty acid metabolism</keyword>
<dbReference type="InterPro" id="IPR004568">
    <property type="entry name" value="Ppantetheine-prot_Trfase_dom"/>
</dbReference>
<dbReference type="Proteomes" id="UP000236745">
    <property type="component" value="Unassembled WGS sequence"/>
</dbReference>
<evidence type="ECO:0000256" key="5">
    <source>
        <dbReference type="ARBA" id="ARBA00022842"/>
    </source>
</evidence>
<dbReference type="GO" id="GO:0000287">
    <property type="term" value="F:magnesium ion binding"/>
    <property type="evidence" value="ECO:0007669"/>
    <property type="project" value="UniProtKB-UniRule"/>
</dbReference>
<dbReference type="NCBIfam" id="TIGR00556">
    <property type="entry name" value="pantethn_trn"/>
    <property type="match status" value="1"/>
</dbReference>
<reference evidence="12 13" key="1">
    <citation type="submission" date="2016-10" db="EMBL/GenBank/DDBJ databases">
        <authorList>
            <person name="de Groot N.N."/>
        </authorList>
    </citation>
    <scope>NUCLEOTIDE SEQUENCE [LARGE SCALE GENOMIC DNA]</scope>
    <source>
        <strain evidence="12 13">DSM 22012</strain>
    </source>
</reference>
<evidence type="ECO:0000256" key="7">
    <source>
        <dbReference type="ARBA" id="ARBA00023160"/>
    </source>
</evidence>
<evidence type="ECO:0000256" key="10">
    <source>
        <dbReference type="HAMAP-Rule" id="MF_00101"/>
    </source>
</evidence>
<dbReference type="NCBIfam" id="TIGR00516">
    <property type="entry name" value="acpS"/>
    <property type="match status" value="1"/>
</dbReference>
<dbReference type="GO" id="GO:0006633">
    <property type="term" value="P:fatty acid biosynthetic process"/>
    <property type="evidence" value="ECO:0007669"/>
    <property type="project" value="UniProtKB-UniRule"/>
</dbReference>
<organism evidence="12 13">
    <name type="scientific">Marinobacterium lutimaris</name>
    <dbReference type="NCBI Taxonomy" id="568106"/>
    <lineage>
        <taxon>Bacteria</taxon>
        <taxon>Pseudomonadati</taxon>
        <taxon>Pseudomonadota</taxon>
        <taxon>Gammaproteobacteria</taxon>
        <taxon>Oceanospirillales</taxon>
        <taxon>Oceanospirillaceae</taxon>
        <taxon>Marinobacterium</taxon>
    </lineage>
</organism>
<feature type="binding site" evidence="10">
    <location>
        <position position="8"/>
    </location>
    <ligand>
        <name>Mg(2+)</name>
        <dbReference type="ChEBI" id="CHEBI:18420"/>
    </ligand>
</feature>
<keyword evidence="5 10" id="KW-0460">Magnesium</keyword>
<feature type="binding site" evidence="10">
    <location>
        <position position="56"/>
    </location>
    <ligand>
        <name>Mg(2+)</name>
        <dbReference type="ChEBI" id="CHEBI:18420"/>
    </ligand>
</feature>
<dbReference type="FunFam" id="3.90.470.20:FF:000001">
    <property type="entry name" value="Holo-[acyl-carrier-protein] synthase"/>
    <property type="match status" value="1"/>
</dbReference>
<dbReference type="SUPFAM" id="SSF56214">
    <property type="entry name" value="4'-phosphopantetheinyl transferase"/>
    <property type="match status" value="1"/>
</dbReference>
<comment type="function">
    <text evidence="10">Transfers the 4'-phosphopantetheine moiety from coenzyme A to a Ser of acyl-carrier-protein.</text>
</comment>
<dbReference type="NCBIfam" id="NF000832">
    <property type="entry name" value="PRK00070.3-2"/>
    <property type="match status" value="1"/>
</dbReference>
<dbReference type="GO" id="GO:0005737">
    <property type="term" value="C:cytoplasm"/>
    <property type="evidence" value="ECO:0007669"/>
    <property type="project" value="UniProtKB-SubCell"/>
</dbReference>
<evidence type="ECO:0000256" key="3">
    <source>
        <dbReference type="ARBA" id="ARBA00022723"/>
    </source>
</evidence>
<dbReference type="AlphaFoldDB" id="A0A1H6CIA0"/>
<name>A0A1H6CIA0_9GAMM</name>
<dbReference type="InterPro" id="IPR008278">
    <property type="entry name" value="4-PPantetheinyl_Trfase_dom"/>
</dbReference>
<dbReference type="InterPro" id="IPR002582">
    <property type="entry name" value="ACPS"/>
</dbReference>
<evidence type="ECO:0000256" key="8">
    <source>
        <dbReference type="ARBA" id="ARBA00050875"/>
    </source>
</evidence>
<sequence>MILGLGTDICEVARIEAALSRRATLARRILTAEEYDLFEQAQEPARFLAKRFAAKEAAVKALGTGIGRGVGWQHVTITKDSLGRPLLNFCDTAAEIAISRGIKHWHLSYSDERHYVVATVIAEG</sequence>
<dbReference type="GO" id="GO:0008897">
    <property type="term" value="F:holo-[acyl-carrier-protein] synthase activity"/>
    <property type="evidence" value="ECO:0007669"/>
    <property type="project" value="UniProtKB-UniRule"/>
</dbReference>
<keyword evidence="1 10" id="KW-0444">Lipid biosynthesis</keyword>
<evidence type="ECO:0000259" key="11">
    <source>
        <dbReference type="Pfam" id="PF01648"/>
    </source>
</evidence>
<gene>
    <name evidence="10" type="primary">acpS</name>
    <name evidence="12" type="ORF">SAMN05444390_103532</name>
</gene>
<evidence type="ECO:0000313" key="12">
    <source>
        <dbReference type="EMBL" id="SEG72638.1"/>
    </source>
</evidence>
<dbReference type="EMBL" id="FNVQ01000003">
    <property type="protein sequence ID" value="SEG72638.1"/>
    <property type="molecule type" value="Genomic_DNA"/>
</dbReference>
<comment type="similarity">
    <text evidence="10">Belongs to the P-Pant transferase superfamily. AcpS family.</text>
</comment>
<keyword evidence="2 10" id="KW-0808">Transferase</keyword>
<dbReference type="InterPro" id="IPR037143">
    <property type="entry name" value="4-PPantetheinyl_Trfase_dom_sf"/>
</dbReference>
<evidence type="ECO:0000256" key="9">
    <source>
        <dbReference type="ARBA" id="ARBA00054726"/>
    </source>
</evidence>
<keyword evidence="13" id="KW-1185">Reference proteome</keyword>
<keyword evidence="7 10" id="KW-0275">Fatty acid biosynthesis</keyword>
<dbReference type="Pfam" id="PF01648">
    <property type="entry name" value="ACPS"/>
    <property type="match status" value="1"/>
</dbReference>
<feature type="domain" description="4'-phosphopantetheinyl transferase" evidence="11">
    <location>
        <begin position="4"/>
        <end position="119"/>
    </location>
</feature>
<evidence type="ECO:0000313" key="13">
    <source>
        <dbReference type="Proteomes" id="UP000236745"/>
    </source>
</evidence>